<dbReference type="EMBL" id="JANQDX010000011">
    <property type="protein sequence ID" value="KAL0915770.1"/>
    <property type="molecule type" value="Genomic_DNA"/>
</dbReference>
<dbReference type="SMART" id="SM01345">
    <property type="entry name" value="Rapamycin_bind"/>
    <property type="match status" value="1"/>
</dbReference>
<dbReference type="Pfam" id="PF00454">
    <property type="entry name" value="PI3_PI4_kinase"/>
    <property type="match status" value="1"/>
</dbReference>
<evidence type="ECO:0000256" key="9">
    <source>
        <dbReference type="ARBA" id="ARBA00047899"/>
    </source>
</evidence>
<name>A0ABD0UT90_DENTH</name>
<proteinExistence type="inferred from homology"/>
<keyword evidence="7" id="KW-0067">ATP-binding</keyword>
<dbReference type="SMART" id="SM01343">
    <property type="entry name" value="FATC"/>
    <property type="match status" value="1"/>
</dbReference>
<evidence type="ECO:0000313" key="13">
    <source>
        <dbReference type="EMBL" id="KAL0915770.1"/>
    </source>
</evidence>
<dbReference type="Proteomes" id="UP001552299">
    <property type="component" value="Unassembled WGS sequence"/>
</dbReference>
<dbReference type="Pfam" id="PF15785">
    <property type="entry name" value="SMG1"/>
    <property type="match status" value="1"/>
</dbReference>
<dbReference type="PROSITE" id="PS00916">
    <property type="entry name" value="PI3_4_KINASE_2"/>
    <property type="match status" value="1"/>
</dbReference>
<keyword evidence="8" id="KW-0866">Nonsense-mediated mRNA decay</keyword>
<dbReference type="FunFam" id="3.30.1010.10:FF:000029">
    <property type="entry name" value="Serine/threonine-protein kinase SMG1"/>
    <property type="match status" value="1"/>
</dbReference>
<dbReference type="GO" id="GO:0004674">
    <property type="term" value="F:protein serine/threonine kinase activity"/>
    <property type="evidence" value="ECO:0007669"/>
    <property type="project" value="UniProtKB-KW"/>
</dbReference>
<dbReference type="SUPFAM" id="SSF48371">
    <property type="entry name" value="ARM repeat"/>
    <property type="match status" value="1"/>
</dbReference>
<evidence type="ECO:0000256" key="4">
    <source>
        <dbReference type="ARBA" id="ARBA00022679"/>
    </source>
</evidence>
<evidence type="ECO:0000256" key="1">
    <source>
        <dbReference type="ARBA" id="ARBA00011031"/>
    </source>
</evidence>
<evidence type="ECO:0000256" key="3">
    <source>
        <dbReference type="ARBA" id="ARBA00022527"/>
    </source>
</evidence>
<comment type="similarity">
    <text evidence="1">Belongs to the PI3/PI4-kinase family.</text>
</comment>
<dbReference type="FunFam" id="1.10.1070.11:FF:000023">
    <property type="entry name" value="serine/threonine-protein kinase SMG1 isoform X1"/>
    <property type="match status" value="1"/>
</dbReference>
<keyword evidence="4" id="KW-0808">Transferase</keyword>
<dbReference type="PROSITE" id="PS51190">
    <property type="entry name" value="FATC"/>
    <property type="match status" value="1"/>
</dbReference>
<dbReference type="InterPro" id="IPR050517">
    <property type="entry name" value="DDR_Repair_Kinase"/>
</dbReference>
<dbReference type="EC" id="2.7.11.1" evidence="2"/>
<sequence length="3756" mass="419637">MQSHLHQLQQQLSSILSAALPQNPNDAVSSQSSPEVTASGRGIDESARIAALESLRRAVLYPSNALLLPHCAHFLSQGLSQLLSDKSYGVSQAAAMAYASLCAVLASATLSSNGLPNHVHVHVHVLVDRFLAWALPLLRGLPIRNGSAELALTSLLEFLSAGDAVTIERYVPSILKACQELLEDERTSLSLLHQLLSILTLISLKFVHCFQPHFVDVVDLLLGWAFMPDLSDSTRCLLTDSFLQFRNHWSSNLQFSLGLLSKLLGDAEVLIHDVSVETTSQLGRLLSLFSCFSTILQATANGILEMNLLGQISEPLENLTPQLLRCISMFGRKFGWSKWMGGSWRCLILLAEILNEKFSQFYPMVVDIFFHSLSGVPSYQVLGFLKTNLQLLSLQKLGLLSSSVEILLQFHSPLSHLRLHPNHSVVASTAATYLYFLQHGCDDIVSQAITSLFEELELLKRKLAELHQPAVDSVVIQLDTGTVGIQKTNFGRGRQYSELDLLSLIKFDLKVIICSMSVDTARGFANQTVTDATRNKWSSRITSFILNKFDPFQFPIEGLCELQAHVIRTLYKSSEVEFLSKFIDSAKYLKKASINLSDQDQPSFEASNKQYILTSEYLGKFSGIMVRALDVYSPLTVKMEALGWIRSFSQMILTTKEDDQLISSFNEPYQNATIGTDLLFCILDAAFTRELKVRSHVAPVLELLLHAGLIHPGNFSNVSEVALYKLSDPDETIKNAFVRLISVAVPVFIYMHGITDEGYLCKLKPTTKPYRYYLNWRQALALKQMPQKLHSQQLVSILSYISQRWKLPLSSWIQRLVFSCRGRNDRISSYQEEQIGELVSSDLYKDTKAEELVLQKICPVNSLAAIWWSIHEASRYCINLRLRTNLGGPTQTFAALERMLLDIPNILQLDFEQIEGQYLGSSNFHLLPMRLLLAFVEALKKNAYNAYEGSAVLPRATRQSSLFFRANKKVCEEWFSRICEPMLNACLALNCHDATFYYCTSRLQDLKNLAASTFKDKTQGMPDLQILRGRFAGDVLKVLQHASLALCKSREPEALIGLQKWVGMTFPSLFTDDNHVSSSVNGNDIYLFWMTGLVYQAQGQYEKAAAHFSHLLQSEEALSSMGSDGIQFIIARVIESYTSLSDWKSLENWLSELQALRSMHAGKPYSGALTAAGNEMNAIHALARFDEGDVQAALGCLDLTPKSSSQLTLNPNVALERSEQMLLRSMLQMEGGSYKALEDLDKAKMMLDEALSCISLDGLTEAAAFAIQLHCVLVLEESKKSNGQQLPSMLGSLCRSLHSPISRIHQDSSLWMKVFRIYQTIMPASHVTMLLGQRILSLARKQSNFMLADRMTKYLEEHPLSEHKHAELLAVNLQYERILLKHAAGKPEEALLDLWSFVRADFLSSTSFGFTNISNTKAKACLKLSSWMSLENSNINLRSVISKIHEDLTLSRADGASICNKVVFLSADSNQNSDTKWNTVFEEIIGTTIKLSCKLCPKMGKAWLSYAAWCFTQARNSLSAHVPACQSCSLSSILDEEISPVRFQLTEDEKSKVKSIITDIYHSRSHAAVIRDQESRYFDSTSYPEYQTFLDSLVHGTTYLMEAAAGAPGFESIDGECPSVVLFSELQALFLGTFAGIEKSDTTSYIQELIDIWWSLRRRRVSLFGHAAHGYFQFLSHSSFGLKGSHYTNIHPDYAIEKARSCTLRAMLYILVILLNYGVELEETLSRGFATVPPLSWQEITPQLFARLSSHPQQTVRKQIEGLLMILAKLSPWSIVFPLLVDINGYEGQSSEELQNMHNYLFNLYPKLIQDVKLVINELGSITVLWEEQWLSTLQDLHTDVVRRINMLKDEAARIAKNSSLSHAEKNKINAAKYSAMMAPIVVALDRRLASTSREAETDHERWFQEEYGKQLKSAILSFKTPPLSGSAIGDVWRAFDAIAAALATHQRKSLFYLSEMAPKLALLSSSDVPMPGLEREISLLDACGNTAAVQGIVTVSSFNEQVEILSTKTRPKKIVLLGSDGQKYTYLLKGREDLRLDARFMQLFQAINGFFTSSAESLGKCLGVRCYSVTPINGQAGLIQWVDNVTSIYSVYKSWQNHNQLAQFSAAGAINLSNPVPPVPRPSDMFYGKIIPALKEKGIRRVISRRDWPHDVKRKVLLDLMQETPRLLLWQEMWCGSESFKDFHSKTRRFSGTLAVMSIVGHVLGLGDRHLDNILMDLITGEVVHIDYNICFDKGRRLKIPEIVPFRLTQTIEAALGLTGTEGIFRANCETVINVLRKNKDIVLMLLEVFVWDPLVEWTREDKHDEAVIGGEEKKGMELAVSLSLFASRFQEIRVPLQEHHDLLVSTLPAAESTLKRFLDLLIQYEIVSAVFYHADKERSSLLQHVTTAKSFAAETTTILEKSRTYFEAQAHEFAHAKSLATEKALEAAAWMEEHGRVLDALRSGSFPNPEACINLRSLEDSLSLTTAVLVSGVPLTVVPEPTQAQCYDLDREISSIIAELDNGLSCGIEALQEYAFALQNVLPFSYVTTSPVNSWAQVLQFSVNNPSAEVLSLAVRQAADIMAKAQGIGLDSIQKRHQDLFGSLERYAMEIDTLNKECSELMNSIGSDTEAKSKERLLSAFLKHLQSAWYSIREVDFPLNLLGKQKLDGPRDLGVLRDIDVNKEKALCVLHIVINELYTDVKENLISMSKVSSMKTSWKTDGSRENDFDIVSHELEEHIEKCVLLAGFVDEVKELIGVDLASFCANNAKLVSEHNWASTFQAILHSIKHLTENITGTVLPEIIQSVVSSNAEVMETFGSLSHVRGSIDTALEKLVEVVLDRASLLELEKNYFMKVGLITEQQLSLEEAAVDGRDHLSWEETEELATQGEACRAQLDQLHQAWNEKDVRVTSLARMETNISNSLTSLEVYFSSLMSIEEDGELHTKGSKSFLSALVKPFAELESFDQMLSSYASFEYYSSGSLGTLSNLLSSSPLFDSVWRFSYILKNHSFFIWKIGVVDSMLDSCMHEISSSVDHNIRFDQLCNVLKNKLEMHLQEHLGQYLKERVAPAFLALLERENENLNQKTEEIKNFISENAKDYSEAVRRVRLMLEEYCNAHETARAANSAVYSMKRHVDQLTEALHKTTLEIIQLEWLHEQTLPKLLKKKVFLQNTFNYNKLLKTSRGKLLEKMQSSISSVARSLECLQALERTSISAEGQLERAMVWACAGSNTVGTGSSSTKSSGIPSEFHDHLLRRRKLLWTAHEHASDVLKICTYVIELEASRDGILLTHGDKFSGQTTGDSRTWQQTYLTALAGLDSAYHSFAHAEKEWKLSQNKMEAAAKGLLSATNELCIASVKAKSASADLQDNLLALRNCLFDASLALSSFISVSEGHTALTSEGGSMLEEVLVVTEDLHDIYSLAKKASAAHSTLMTDLAKANMILLPLGASLSSDVATMKDAIPNENESSVDVLSIHGQALYQSYCIRLQEACQSLASLVPSITYYVEELYSMLTKLARDASTHAGNLHKALEGLGGSQVVRSQELFMSRPDYSDGTYPNDKLLFGNDDDILLDDNIPLHEFPSDDQGWISPPDCSYTSSITSNDADDNFYHLEKTSYATNSGENNNSRKESVFDEKQVSGSINIEVNASGSAALVHCNQRIRSVVGSACHASNMGEGTSDGTQPRGSNDEQYLLSPFKGHEENQEDRICSNPLGWSKRGKNAYAVSVLRQVELKIEGRDIDDGRVMLASQQVDHLIREATSIDNLCNMYEGWTPWI</sequence>
<organism evidence="13 14">
    <name type="scientific">Dendrobium thyrsiflorum</name>
    <name type="common">Pinecone-like raceme dendrobium</name>
    <name type="synonym">Orchid</name>
    <dbReference type="NCBI Taxonomy" id="117978"/>
    <lineage>
        <taxon>Eukaryota</taxon>
        <taxon>Viridiplantae</taxon>
        <taxon>Streptophyta</taxon>
        <taxon>Embryophyta</taxon>
        <taxon>Tracheophyta</taxon>
        <taxon>Spermatophyta</taxon>
        <taxon>Magnoliopsida</taxon>
        <taxon>Liliopsida</taxon>
        <taxon>Asparagales</taxon>
        <taxon>Orchidaceae</taxon>
        <taxon>Epidendroideae</taxon>
        <taxon>Malaxideae</taxon>
        <taxon>Dendrobiinae</taxon>
        <taxon>Dendrobium</taxon>
    </lineage>
</organism>
<dbReference type="Gene3D" id="1.10.1070.11">
    <property type="entry name" value="Phosphatidylinositol 3-/4-kinase, catalytic domain"/>
    <property type="match status" value="1"/>
</dbReference>
<evidence type="ECO:0000256" key="5">
    <source>
        <dbReference type="ARBA" id="ARBA00022741"/>
    </source>
</evidence>
<keyword evidence="5" id="KW-0547">Nucleotide-binding</keyword>
<dbReference type="InterPro" id="IPR031559">
    <property type="entry name" value="SMG1"/>
</dbReference>
<dbReference type="InterPro" id="IPR039414">
    <property type="entry name" value="SMG1_PIKKc"/>
</dbReference>
<keyword evidence="3" id="KW-0723">Serine/threonine-protein kinase</keyword>
<gene>
    <name evidence="13" type="ORF">M5K25_013224</name>
</gene>
<evidence type="ECO:0000256" key="6">
    <source>
        <dbReference type="ARBA" id="ARBA00022777"/>
    </source>
</evidence>
<evidence type="ECO:0000256" key="10">
    <source>
        <dbReference type="ARBA" id="ARBA00048679"/>
    </source>
</evidence>
<dbReference type="Gene3D" id="3.30.1010.10">
    <property type="entry name" value="Phosphatidylinositol 3-kinase Catalytic Subunit, Chain A, domain 4"/>
    <property type="match status" value="1"/>
</dbReference>
<evidence type="ECO:0000259" key="11">
    <source>
        <dbReference type="PROSITE" id="PS50290"/>
    </source>
</evidence>
<dbReference type="InterPro" id="IPR011009">
    <property type="entry name" value="Kinase-like_dom_sf"/>
</dbReference>
<keyword evidence="6" id="KW-0418">Kinase</keyword>
<evidence type="ECO:0000256" key="8">
    <source>
        <dbReference type="ARBA" id="ARBA00023161"/>
    </source>
</evidence>
<dbReference type="InterPro" id="IPR016024">
    <property type="entry name" value="ARM-type_fold"/>
</dbReference>
<evidence type="ECO:0000256" key="2">
    <source>
        <dbReference type="ARBA" id="ARBA00012513"/>
    </source>
</evidence>
<dbReference type="InterPro" id="IPR003152">
    <property type="entry name" value="FATC_dom"/>
</dbReference>
<comment type="catalytic activity">
    <reaction evidence="9">
        <text>L-threonyl-[protein] + ATP = O-phospho-L-threonyl-[protein] + ADP + H(+)</text>
        <dbReference type="Rhea" id="RHEA:46608"/>
        <dbReference type="Rhea" id="RHEA-COMP:11060"/>
        <dbReference type="Rhea" id="RHEA-COMP:11605"/>
        <dbReference type="ChEBI" id="CHEBI:15378"/>
        <dbReference type="ChEBI" id="CHEBI:30013"/>
        <dbReference type="ChEBI" id="CHEBI:30616"/>
        <dbReference type="ChEBI" id="CHEBI:61977"/>
        <dbReference type="ChEBI" id="CHEBI:456216"/>
        <dbReference type="EC" id="2.7.11.1"/>
    </reaction>
</comment>
<evidence type="ECO:0000313" key="14">
    <source>
        <dbReference type="Proteomes" id="UP001552299"/>
    </source>
</evidence>
<feature type="domain" description="PI3K/PI4K catalytic" evidence="11">
    <location>
        <begin position="1999"/>
        <end position="2339"/>
    </location>
</feature>
<dbReference type="InterPro" id="IPR036940">
    <property type="entry name" value="PI3/4_kinase_cat_sf"/>
</dbReference>
<dbReference type="PROSITE" id="PS50290">
    <property type="entry name" value="PI3_4_KINASE_3"/>
    <property type="match status" value="1"/>
</dbReference>
<reference evidence="13 14" key="1">
    <citation type="journal article" date="2024" name="Plant Biotechnol. J.">
        <title>Dendrobium thyrsiflorum genome and its molecular insights into genes involved in important horticultural traits.</title>
        <authorList>
            <person name="Chen B."/>
            <person name="Wang J.Y."/>
            <person name="Zheng P.J."/>
            <person name="Li K.L."/>
            <person name="Liang Y.M."/>
            <person name="Chen X.F."/>
            <person name="Zhang C."/>
            <person name="Zhao X."/>
            <person name="He X."/>
            <person name="Zhang G.Q."/>
            <person name="Liu Z.J."/>
            <person name="Xu Q."/>
        </authorList>
    </citation>
    <scope>NUCLEOTIDE SEQUENCE [LARGE SCALE GENOMIC DNA]</scope>
    <source>
        <strain evidence="13">GZMU011</strain>
    </source>
</reference>
<dbReference type="SUPFAM" id="SSF56112">
    <property type="entry name" value="Protein kinase-like (PK-like)"/>
    <property type="match status" value="1"/>
</dbReference>
<dbReference type="SMART" id="SM00146">
    <property type="entry name" value="PI3Kc"/>
    <property type="match status" value="1"/>
</dbReference>
<keyword evidence="14" id="KW-1185">Reference proteome</keyword>
<dbReference type="InterPro" id="IPR000403">
    <property type="entry name" value="PI3/4_kinase_cat_dom"/>
</dbReference>
<dbReference type="Pfam" id="PF02260">
    <property type="entry name" value="FATC"/>
    <property type="match status" value="1"/>
</dbReference>
<evidence type="ECO:0000259" key="12">
    <source>
        <dbReference type="PROSITE" id="PS51190"/>
    </source>
</evidence>
<protein>
    <recommendedName>
        <fullName evidence="2">non-specific serine/threonine protein kinase</fullName>
        <ecNumber evidence="2">2.7.11.1</ecNumber>
    </recommendedName>
</protein>
<feature type="domain" description="FATC" evidence="12">
    <location>
        <begin position="3724"/>
        <end position="3756"/>
    </location>
</feature>
<comment type="catalytic activity">
    <reaction evidence="10">
        <text>L-seryl-[protein] + ATP = O-phospho-L-seryl-[protein] + ADP + H(+)</text>
        <dbReference type="Rhea" id="RHEA:17989"/>
        <dbReference type="Rhea" id="RHEA-COMP:9863"/>
        <dbReference type="Rhea" id="RHEA-COMP:11604"/>
        <dbReference type="ChEBI" id="CHEBI:15378"/>
        <dbReference type="ChEBI" id="CHEBI:29999"/>
        <dbReference type="ChEBI" id="CHEBI:30616"/>
        <dbReference type="ChEBI" id="CHEBI:83421"/>
        <dbReference type="ChEBI" id="CHEBI:456216"/>
        <dbReference type="EC" id="2.7.11.1"/>
    </reaction>
</comment>
<accession>A0ABD0UT90</accession>
<dbReference type="PANTHER" id="PTHR11139:SF71">
    <property type="entry name" value="SERINE_THREONINE-PROTEIN KINASE SMG1"/>
    <property type="match status" value="1"/>
</dbReference>
<evidence type="ECO:0000256" key="7">
    <source>
        <dbReference type="ARBA" id="ARBA00022840"/>
    </source>
</evidence>
<dbReference type="InterPro" id="IPR018936">
    <property type="entry name" value="PI3/4_kinase_CS"/>
</dbReference>
<comment type="caution">
    <text evidence="13">The sequence shown here is derived from an EMBL/GenBank/DDBJ whole genome shotgun (WGS) entry which is preliminary data.</text>
</comment>
<dbReference type="GO" id="GO:0005524">
    <property type="term" value="F:ATP binding"/>
    <property type="evidence" value="ECO:0007669"/>
    <property type="project" value="UniProtKB-KW"/>
</dbReference>
<dbReference type="CDD" id="cd05170">
    <property type="entry name" value="PIKKc_SMG1"/>
    <property type="match status" value="1"/>
</dbReference>
<dbReference type="GO" id="GO:0000184">
    <property type="term" value="P:nuclear-transcribed mRNA catabolic process, nonsense-mediated decay"/>
    <property type="evidence" value="ECO:0007669"/>
    <property type="project" value="UniProtKB-KW"/>
</dbReference>
<dbReference type="PANTHER" id="PTHR11139">
    <property type="entry name" value="ATAXIA TELANGIECTASIA MUTATED ATM -RELATED"/>
    <property type="match status" value="1"/>
</dbReference>